<dbReference type="RefSeq" id="WP_120029215.1">
    <property type="nucleotide sequence ID" value="NZ_QVMU01000001.1"/>
</dbReference>
<organism evidence="3 4">
    <name type="scientific">Vibrio sinensis</name>
    <dbReference type="NCBI Taxonomy" id="2302434"/>
    <lineage>
        <taxon>Bacteria</taxon>
        <taxon>Pseudomonadati</taxon>
        <taxon>Pseudomonadota</taxon>
        <taxon>Gammaproteobacteria</taxon>
        <taxon>Vibrionales</taxon>
        <taxon>Vibrionaceae</taxon>
        <taxon>Vibrio</taxon>
    </lineage>
</organism>
<feature type="domain" description="GIY-YIG" evidence="2">
    <location>
        <begin position="9"/>
        <end position="85"/>
    </location>
</feature>
<comment type="caution">
    <text evidence="3">The sequence shown here is derived from an EMBL/GenBank/DDBJ whole genome shotgun (WGS) entry which is preliminary data.</text>
</comment>
<dbReference type="InterPro" id="IPR000305">
    <property type="entry name" value="GIY-YIG_endonuc"/>
</dbReference>
<gene>
    <name evidence="3" type="ORF">DZ860_01895</name>
</gene>
<dbReference type="AlphaFoldDB" id="A0A3A6QVY8"/>
<accession>A0A3A6QVY8</accession>
<comment type="similarity">
    <text evidence="1">Belongs to the UPF0213 family.</text>
</comment>
<name>A0A3A6QVY8_9VIBR</name>
<proteinExistence type="inferred from homology"/>
<evidence type="ECO:0000313" key="3">
    <source>
        <dbReference type="EMBL" id="RJX75458.1"/>
    </source>
</evidence>
<evidence type="ECO:0000313" key="4">
    <source>
        <dbReference type="Proteomes" id="UP000273252"/>
    </source>
</evidence>
<protein>
    <submittedName>
        <fullName evidence="3">GIY-YIG nuclease family protein</fullName>
    </submittedName>
</protein>
<evidence type="ECO:0000256" key="1">
    <source>
        <dbReference type="ARBA" id="ARBA00007435"/>
    </source>
</evidence>
<dbReference type="Gene3D" id="3.40.1440.10">
    <property type="entry name" value="GIY-YIG endonuclease"/>
    <property type="match status" value="1"/>
</dbReference>
<dbReference type="InterPro" id="IPR050190">
    <property type="entry name" value="UPF0213_domain"/>
</dbReference>
<keyword evidence="4" id="KW-1185">Reference proteome</keyword>
<reference evidence="3 4" key="1">
    <citation type="submission" date="2018-08" db="EMBL/GenBank/DDBJ databases">
        <title>Vibrio isolated from the Eastern China Marginal Seas.</title>
        <authorList>
            <person name="Li Y."/>
        </authorList>
    </citation>
    <scope>NUCLEOTIDE SEQUENCE [LARGE SCALE GENOMIC DNA]</scope>
    <source>
        <strain evidence="3 4">BEI233</strain>
    </source>
</reference>
<dbReference type="Proteomes" id="UP000273252">
    <property type="component" value="Unassembled WGS sequence"/>
</dbReference>
<dbReference type="Pfam" id="PF01541">
    <property type="entry name" value="GIY-YIG"/>
    <property type="match status" value="1"/>
</dbReference>
<sequence length="107" mass="12130">MPLDTITRSHWFVYFVRTRHQALYCGITNDVERRFAQHCAGKGAKALVGKGPLTLEWFHSVDSGRAVASRVEYQLKQLKKCQKESLVSGLTRLEILNDEGVISIKLI</sequence>
<dbReference type="InterPro" id="IPR035901">
    <property type="entry name" value="GIY-YIG_endonuc_sf"/>
</dbReference>
<dbReference type="EMBL" id="QVMU01000001">
    <property type="protein sequence ID" value="RJX75458.1"/>
    <property type="molecule type" value="Genomic_DNA"/>
</dbReference>
<dbReference type="PANTHER" id="PTHR34477:SF1">
    <property type="entry name" value="UPF0213 PROTEIN YHBQ"/>
    <property type="match status" value="1"/>
</dbReference>
<dbReference type="CDD" id="cd10456">
    <property type="entry name" value="GIY-YIG_UPF0213"/>
    <property type="match status" value="1"/>
</dbReference>
<dbReference type="PANTHER" id="PTHR34477">
    <property type="entry name" value="UPF0213 PROTEIN YHBQ"/>
    <property type="match status" value="1"/>
</dbReference>
<dbReference type="SUPFAM" id="SSF82771">
    <property type="entry name" value="GIY-YIG endonuclease"/>
    <property type="match status" value="1"/>
</dbReference>
<evidence type="ECO:0000259" key="2">
    <source>
        <dbReference type="PROSITE" id="PS50164"/>
    </source>
</evidence>
<dbReference type="PROSITE" id="PS50164">
    <property type="entry name" value="GIY_YIG"/>
    <property type="match status" value="1"/>
</dbReference>
<dbReference type="OrthoDB" id="9797095at2"/>